<dbReference type="AlphaFoldDB" id="A0A502F4G6"/>
<accession>A0A502F4G6</accession>
<dbReference type="RefSeq" id="WP_140502196.1">
    <property type="nucleotide sequence ID" value="NZ_RCZH01000001.1"/>
</dbReference>
<proteinExistence type="predicted"/>
<sequence length="248" mass="29997">MENYTKNDYVLCSRFKSERKKKRLVKEDFEKKLRQTFNQRKQLFNAVRDLPLVALDIPYQKGWFRFFVLRPDVLIGPNAGFFINLLEKINTYQYSSEKSFTKRKRKFGKKISVPSEQFLKPISVSDWNCKKLGLTENEKSYFTLTKKWSNTFGRYIIYYRFDEPWRFVLRIKPYIVTHKKAVDSDLESELRVLENYITNCNLNYKINRLVKGYARCPDWIGYQNPKELNPIKNKNRHLLYQQYVDEMI</sequence>
<organism evidence="1 2">
    <name type="scientific">Flavobacterium pectinovorum</name>
    <dbReference type="NCBI Taxonomy" id="29533"/>
    <lineage>
        <taxon>Bacteria</taxon>
        <taxon>Pseudomonadati</taxon>
        <taxon>Bacteroidota</taxon>
        <taxon>Flavobacteriia</taxon>
        <taxon>Flavobacteriales</taxon>
        <taxon>Flavobacteriaceae</taxon>
        <taxon>Flavobacterium</taxon>
    </lineage>
</organism>
<keyword evidence="2" id="KW-1185">Reference proteome</keyword>
<gene>
    <name evidence="1" type="ORF">EAH81_00100</name>
</gene>
<protein>
    <submittedName>
        <fullName evidence="1">Uncharacterized protein</fullName>
    </submittedName>
</protein>
<evidence type="ECO:0000313" key="2">
    <source>
        <dbReference type="Proteomes" id="UP000319700"/>
    </source>
</evidence>
<dbReference type="EMBL" id="RCZH01000001">
    <property type="protein sequence ID" value="TPG45038.1"/>
    <property type="molecule type" value="Genomic_DNA"/>
</dbReference>
<name>A0A502F4G6_9FLAO</name>
<reference evidence="1 2" key="1">
    <citation type="journal article" date="2019" name="Environ. Microbiol.">
        <title>Species interactions and distinct microbial communities in high Arctic permafrost affected cryosols are associated with the CH4 and CO2 gas fluxes.</title>
        <authorList>
            <person name="Altshuler I."/>
            <person name="Hamel J."/>
            <person name="Turney S."/>
            <person name="Magnuson E."/>
            <person name="Levesque R."/>
            <person name="Greer C."/>
            <person name="Whyte L.G."/>
        </authorList>
    </citation>
    <scope>NUCLEOTIDE SEQUENCE [LARGE SCALE GENOMIC DNA]</scope>
    <source>
        <strain evidence="1 2">42</strain>
    </source>
</reference>
<evidence type="ECO:0000313" key="1">
    <source>
        <dbReference type="EMBL" id="TPG45038.1"/>
    </source>
</evidence>
<dbReference type="Proteomes" id="UP000319700">
    <property type="component" value="Unassembled WGS sequence"/>
</dbReference>
<comment type="caution">
    <text evidence="1">The sequence shown here is derived from an EMBL/GenBank/DDBJ whole genome shotgun (WGS) entry which is preliminary data.</text>
</comment>
<dbReference type="OrthoDB" id="670236at2"/>